<comment type="subcellular location">
    <subcellularLocation>
        <location evidence="1">Nucleus</location>
    </subcellularLocation>
</comment>
<dbReference type="PANTHER" id="PTHR46481">
    <property type="entry name" value="ZINC FINGER BED DOMAIN-CONTAINING PROTEIN 4"/>
    <property type="match status" value="1"/>
</dbReference>
<evidence type="ECO:0000256" key="5">
    <source>
        <dbReference type="ARBA" id="ARBA00023242"/>
    </source>
</evidence>
<dbReference type="GO" id="GO:0008270">
    <property type="term" value="F:zinc ion binding"/>
    <property type="evidence" value="ECO:0007669"/>
    <property type="project" value="UniProtKB-KW"/>
</dbReference>
<name>A0AAN0IRR6_AMPQE</name>
<dbReference type="GeneID" id="100634748"/>
<evidence type="ECO:0000256" key="4">
    <source>
        <dbReference type="ARBA" id="ARBA00022833"/>
    </source>
</evidence>
<proteinExistence type="predicted"/>
<sequence>MLCLLDRNDLIIPSNQNSMLKEIVKTLQPFEAATREMSGEKYTSASKIIPVSKALQRLTSSQMDQNGYLLAQNLISDMRIWFLNIEEHELLALATLLDPRFKKLAFANKEAADKAARYIMGEISSLEPSSLSTDTDVSLTSGPSSESPLWQFFDQQVLEVSSQRTPSNTIYTEMQQYLRSPVQLRDIDPLQWWKNNSLAYLTLALAACKYLGIIATSVPSERLFSKAGELLSVKRSRIKAKHVDMLLFLNKNSD</sequence>
<dbReference type="SUPFAM" id="SSF53098">
    <property type="entry name" value="Ribonuclease H-like"/>
    <property type="match status" value="1"/>
</dbReference>
<accession>A0AAN0IRR6</accession>
<dbReference type="InterPro" id="IPR052035">
    <property type="entry name" value="ZnF_BED_domain_contain"/>
</dbReference>
<keyword evidence="5" id="KW-0539">Nucleus</keyword>
<evidence type="ECO:0000256" key="1">
    <source>
        <dbReference type="ARBA" id="ARBA00004123"/>
    </source>
</evidence>
<dbReference type="AlphaFoldDB" id="A0AAN0IRR6"/>
<organism evidence="7 8">
    <name type="scientific">Amphimedon queenslandica</name>
    <name type="common">Sponge</name>
    <dbReference type="NCBI Taxonomy" id="400682"/>
    <lineage>
        <taxon>Eukaryota</taxon>
        <taxon>Metazoa</taxon>
        <taxon>Porifera</taxon>
        <taxon>Demospongiae</taxon>
        <taxon>Heteroscleromorpha</taxon>
        <taxon>Haplosclerida</taxon>
        <taxon>Niphatidae</taxon>
        <taxon>Amphimedon</taxon>
    </lineage>
</organism>
<reference evidence="8" key="1">
    <citation type="journal article" date="2010" name="Nature">
        <title>The Amphimedon queenslandica genome and the evolution of animal complexity.</title>
        <authorList>
            <person name="Srivastava M."/>
            <person name="Simakov O."/>
            <person name="Chapman J."/>
            <person name="Fahey B."/>
            <person name="Gauthier M.E."/>
            <person name="Mitros T."/>
            <person name="Richards G.S."/>
            <person name="Conaco C."/>
            <person name="Dacre M."/>
            <person name="Hellsten U."/>
            <person name="Larroux C."/>
            <person name="Putnam N.H."/>
            <person name="Stanke M."/>
            <person name="Adamska M."/>
            <person name="Darling A."/>
            <person name="Degnan S.M."/>
            <person name="Oakley T.H."/>
            <person name="Plachetzki D.C."/>
            <person name="Zhai Y."/>
            <person name="Adamski M."/>
            <person name="Calcino A."/>
            <person name="Cummins S.F."/>
            <person name="Goodstein D.M."/>
            <person name="Harris C."/>
            <person name="Jackson D.J."/>
            <person name="Leys S.P."/>
            <person name="Shu S."/>
            <person name="Woodcroft B.J."/>
            <person name="Vervoort M."/>
            <person name="Kosik K.S."/>
            <person name="Manning G."/>
            <person name="Degnan B.M."/>
            <person name="Rokhsar D.S."/>
        </authorList>
    </citation>
    <scope>NUCLEOTIDE SEQUENCE [LARGE SCALE GENOMIC DNA]</scope>
</reference>
<protein>
    <recommendedName>
        <fullName evidence="6">HAT C-terminal dimerisation domain-containing protein</fullName>
    </recommendedName>
</protein>
<keyword evidence="8" id="KW-1185">Reference proteome</keyword>
<evidence type="ECO:0000259" key="6">
    <source>
        <dbReference type="Pfam" id="PF05699"/>
    </source>
</evidence>
<dbReference type="EnsemblMetazoa" id="XM_011409806.1">
    <property type="protein sequence ID" value="XP_011408108.1"/>
    <property type="gene ID" value="LOC100634748"/>
</dbReference>
<evidence type="ECO:0000256" key="2">
    <source>
        <dbReference type="ARBA" id="ARBA00022723"/>
    </source>
</evidence>
<dbReference type="Proteomes" id="UP000007879">
    <property type="component" value="Unassembled WGS sequence"/>
</dbReference>
<evidence type="ECO:0000313" key="7">
    <source>
        <dbReference type="EnsemblMetazoa" id="XP_011408108.1"/>
    </source>
</evidence>
<feature type="domain" description="HAT C-terminal dimerisation" evidence="6">
    <location>
        <begin position="173"/>
        <end position="252"/>
    </location>
</feature>
<reference evidence="7" key="2">
    <citation type="submission" date="2024-06" db="UniProtKB">
        <authorList>
            <consortium name="EnsemblMetazoa"/>
        </authorList>
    </citation>
    <scope>IDENTIFICATION</scope>
</reference>
<evidence type="ECO:0000313" key="8">
    <source>
        <dbReference type="Proteomes" id="UP000007879"/>
    </source>
</evidence>
<keyword evidence="4" id="KW-0862">Zinc</keyword>
<dbReference type="GO" id="GO:0046983">
    <property type="term" value="F:protein dimerization activity"/>
    <property type="evidence" value="ECO:0007669"/>
    <property type="project" value="InterPro"/>
</dbReference>
<dbReference type="Pfam" id="PF05699">
    <property type="entry name" value="Dimer_Tnp_hAT"/>
    <property type="match status" value="1"/>
</dbReference>
<dbReference type="GO" id="GO:0005634">
    <property type="term" value="C:nucleus"/>
    <property type="evidence" value="ECO:0007669"/>
    <property type="project" value="UniProtKB-SubCell"/>
</dbReference>
<keyword evidence="3" id="KW-0863">Zinc-finger</keyword>
<evidence type="ECO:0000256" key="3">
    <source>
        <dbReference type="ARBA" id="ARBA00022771"/>
    </source>
</evidence>
<dbReference type="PANTHER" id="PTHR46481:SF10">
    <property type="entry name" value="ZINC FINGER BED DOMAIN-CONTAINING PROTEIN 39"/>
    <property type="match status" value="1"/>
</dbReference>
<keyword evidence="2" id="KW-0479">Metal-binding</keyword>
<dbReference type="InterPro" id="IPR008906">
    <property type="entry name" value="HATC_C_dom"/>
</dbReference>
<dbReference type="InterPro" id="IPR012337">
    <property type="entry name" value="RNaseH-like_sf"/>
</dbReference>
<dbReference type="KEGG" id="aqu:100634748"/>
<dbReference type="RefSeq" id="XP_011408108.1">
    <property type="nucleotide sequence ID" value="XM_011409806.1"/>
</dbReference>